<dbReference type="GO" id="GO:0003723">
    <property type="term" value="F:RNA binding"/>
    <property type="evidence" value="ECO:0007669"/>
    <property type="project" value="InterPro"/>
</dbReference>
<name>L7FMK9_ENTIV</name>
<dbReference type="KEGG" id="eiv:EIN_004330"/>
<dbReference type="PRINTS" id="PR00228">
    <property type="entry name" value="GEMCOATCLVL1"/>
</dbReference>
<evidence type="ECO:0000259" key="17">
    <source>
        <dbReference type="PROSITE" id="PS52020"/>
    </source>
</evidence>
<proteinExistence type="inferred from homology"/>
<comment type="similarity">
    <text evidence="2">Belongs to the nanoviruses/circoviruses replication-associated protein family.</text>
</comment>
<dbReference type="GO" id="GO:0004519">
    <property type="term" value="F:endonuclease activity"/>
    <property type="evidence" value="ECO:0007669"/>
    <property type="project" value="UniProtKB-KW"/>
</dbReference>
<evidence type="ECO:0000256" key="2">
    <source>
        <dbReference type="ARBA" id="ARBA00008545"/>
    </source>
</evidence>
<keyword evidence="12" id="KW-0238">DNA-binding</keyword>
<dbReference type="GO" id="GO:0006260">
    <property type="term" value="P:DNA replication"/>
    <property type="evidence" value="ECO:0007669"/>
    <property type="project" value="UniProtKB-KW"/>
</dbReference>
<evidence type="ECO:0000256" key="12">
    <source>
        <dbReference type="ARBA" id="ARBA00023125"/>
    </source>
</evidence>
<evidence type="ECO:0000256" key="9">
    <source>
        <dbReference type="ARBA" id="ARBA00022759"/>
    </source>
</evidence>
<protein>
    <recommendedName>
        <fullName evidence="14">ATP-dependent helicase Rep</fullName>
    </recommendedName>
    <alternativeName>
        <fullName evidence="15">RepP</fullName>
    </alternativeName>
</protein>
<reference evidence="18 19" key="1">
    <citation type="submission" date="2012-10" db="EMBL/GenBank/DDBJ databases">
        <authorList>
            <person name="Zafar N."/>
            <person name="Inman J."/>
            <person name="Hall N."/>
            <person name="Lorenzi H."/>
            <person name="Caler E."/>
        </authorList>
    </citation>
    <scope>NUCLEOTIDE SEQUENCE [LARGE SCALE GENOMIC DNA]</scope>
    <source>
        <strain evidence="18 19">IP1</strain>
    </source>
</reference>
<dbReference type="OrthoDB" id="2193432at2759"/>
<dbReference type="EMBL" id="KB206977">
    <property type="protein sequence ID" value="ELP86386.1"/>
    <property type="molecule type" value="Genomic_DNA"/>
</dbReference>
<evidence type="ECO:0000256" key="3">
    <source>
        <dbReference type="ARBA" id="ARBA00022679"/>
    </source>
</evidence>
<keyword evidence="4" id="KW-0548">Nucleotidyltransferase</keyword>
<dbReference type="GO" id="GO:0003677">
    <property type="term" value="F:DNA binding"/>
    <property type="evidence" value="ECO:0007669"/>
    <property type="project" value="UniProtKB-KW"/>
</dbReference>
<evidence type="ECO:0000313" key="19">
    <source>
        <dbReference type="Proteomes" id="UP000014680"/>
    </source>
</evidence>
<dbReference type="Pfam" id="PF00799">
    <property type="entry name" value="Gemini_AL1"/>
    <property type="match status" value="1"/>
</dbReference>
<evidence type="ECO:0000256" key="10">
    <source>
        <dbReference type="ARBA" id="ARBA00022801"/>
    </source>
</evidence>
<feature type="compositionally biased region" description="Basic and acidic residues" evidence="16">
    <location>
        <begin position="322"/>
        <end position="344"/>
    </location>
</feature>
<dbReference type="InterPro" id="IPR027417">
    <property type="entry name" value="P-loop_NTPase"/>
</dbReference>
<feature type="region of interest" description="Disordered" evidence="16">
    <location>
        <begin position="1"/>
        <end position="24"/>
    </location>
</feature>
<keyword evidence="10" id="KW-0378">Hydrolase</keyword>
<dbReference type="Gene3D" id="3.40.1310.20">
    <property type="match status" value="1"/>
</dbReference>
<keyword evidence="3" id="KW-0808">Transferase</keyword>
<dbReference type="InterPro" id="IPR001301">
    <property type="entry name" value="Gemini_AL1_CLV"/>
</dbReference>
<dbReference type="VEuPathDB" id="AmoebaDB:EIN_004330"/>
<keyword evidence="11" id="KW-0190">Covalent protein-DNA linkage</keyword>
<feature type="compositionally biased region" description="Basic and acidic residues" evidence="16">
    <location>
        <begin position="384"/>
        <end position="413"/>
    </location>
</feature>
<evidence type="ECO:0000313" key="18">
    <source>
        <dbReference type="EMBL" id="ELP86386.1"/>
    </source>
</evidence>
<dbReference type="SUPFAM" id="SSF55464">
    <property type="entry name" value="Origin of replication-binding domain, RBD-like"/>
    <property type="match status" value="1"/>
</dbReference>
<gene>
    <name evidence="18" type="ORF">EIN_004330</name>
</gene>
<dbReference type="InterPro" id="IPR000605">
    <property type="entry name" value="Helicase_SF3_ssDNA/RNA_vir"/>
</dbReference>
<dbReference type="GO" id="GO:0046872">
    <property type="term" value="F:metal ion binding"/>
    <property type="evidence" value="ECO:0007669"/>
    <property type="project" value="UniProtKB-KW"/>
</dbReference>
<dbReference type="RefSeq" id="XP_004185732.1">
    <property type="nucleotide sequence ID" value="XM_004185684.1"/>
</dbReference>
<dbReference type="AlphaFoldDB" id="L7FMK9"/>
<accession>L7FMK9</accession>
<keyword evidence="8" id="KW-0547">Nucleotide-binding</keyword>
<keyword evidence="19" id="KW-1185">Reference proteome</keyword>
<evidence type="ECO:0000256" key="16">
    <source>
        <dbReference type="SAM" id="MobiDB-lite"/>
    </source>
</evidence>
<evidence type="ECO:0000256" key="7">
    <source>
        <dbReference type="ARBA" id="ARBA00022723"/>
    </source>
</evidence>
<dbReference type="GO" id="GO:0000166">
    <property type="term" value="F:nucleotide binding"/>
    <property type="evidence" value="ECO:0007669"/>
    <property type="project" value="UniProtKB-KW"/>
</dbReference>
<evidence type="ECO:0000256" key="13">
    <source>
        <dbReference type="ARBA" id="ARBA00023268"/>
    </source>
</evidence>
<evidence type="ECO:0000256" key="11">
    <source>
        <dbReference type="ARBA" id="ARBA00023124"/>
    </source>
</evidence>
<feature type="region of interest" description="Disordered" evidence="16">
    <location>
        <begin position="322"/>
        <end position="358"/>
    </location>
</feature>
<dbReference type="InterPro" id="IPR049912">
    <property type="entry name" value="CRESS_DNA_REP"/>
</dbReference>
<dbReference type="PROSITE" id="PS52020">
    <property type="entry name" value="CRESS_DNA_REP"/>
    <property type="match status" value="1"/>
</dbReference>
<keyword evidence="5" id="KW-0235">DNA replication</keyword>
<evidence type="ECO:0000256" key="6">
    <source>
        <dbReference type="ARBA" id="ARBA00022722"/>
    </source>
</evidence>
<dbReference type="GO" id="GO:0016779">
    <property type="term" value="F:nucleotidyltransferase activity"/>
    <property type="evidence" value="ECO:0007669"/>
    <property type="project" value="UniProtKB-KW"/>
</dbReference>
<dbReference type="GeneID" id="14885366"/>
<dbReference type="Proteomes" id="UP000014680">
    <property type="component" value="Unassembled WGS sequence"/>
</dbReference>
<keyword evidence="9" id="KW-0255">Endonuclease</keyword>
<feature type="compositionally biased region" description="Low complexity" evidence="16">
    <location>
        <begin position="12"/>
        <end position="22"/>
    </location>
</feature>
<evidence type="ECO:0000256" key="14">
    <source>
        <dbReference type="ARBA" id="ARBA00030754"/>
    </source>
</evidence>
<evidence type="ECO:0000256" key="1">
    <source>
        <dbReference type="ARBA" id="ARBA00001936"/>
    </source>
</evidence>
<sequence length="427" mass="48969">MSENRKNEGANDKPAAAAANKPTRAVVKKPTGDVVVQFRLNAKNLFCTWPQTALPKENAFKQLKTILGVYGIKYLLVCQERHEEEGLHLHAVAILDKKVNFKDCRCLDLSTDWISRDIHGQYQAARAIRDAIAYCKKKDNWLEEGESPAIQAKKKGKALKDLLLAKTIEEAIDDGELSPYHIKMATILKQTIALERSESQQRQKPTVNWFWGPTGSGKTRKAVELSGDYWMSNENLKWFDGYNGQKVAILDDLRVDSCPWGFLLRLLDRYKLRVPVKGGYVAWTPDIIIVTAPALPETMFVNHTNGEVWDKIEQLKRRIDVTEEFEKPPEKPEEKEEKPTKEEATWDEESLSPRRRKMELEELEDDACSWIAGRIAMMIEDGEIPLKDPEEKEEKQEKIEKPSMAEAKKTEEDKFIEPFKLAKKSED</sequence>
<evidence type="ECO:0000256" key="15">
    <source>
        <dbReference type="ARBA" id="ARBA00032243"/>
    </source>
</evidence>
<keyword evidence="13" id="KW-0511">Multifunctional enzyme</keyword>
<dbReference type="GO" id="GO:0005198">
    <property type="term" value="F:structural molecule activity"/>
    <property type="evidence" value="ECO:0007669"/>
    <property type="project" value="InterPro"/>
</dbReference>
<feature type="region of interest" description="Disordered" evidence="16">
    <location>
        <begin position="382"/>
        <end position="413"/>
    </location>
</feature>
<dbReference type="Pfam" id="PF00910">
    <property type="entry name" value="RNA_helicase"/>
    <property type="match status" value="1"/>
</dbReference>
<feature type="compositionally biased region" description="Basic and acidic residues" evidence="16">
    <location>
        <begin position="1"/>
        <end position="11"/>
    </location>
</feature>
<feature type="domain" description="CRESS-DNA virus Rep endonuclease" evidence="17">
    <location>
        <begin position="39"/>
        <end position="147"/>
    </location>
</feature>
<organism evidence="18 19">
    <name type="scientific">Entamoeba invadens IP1</name>
    <dbReference type="NCBI Taxonomy" id="370355"/>
    <lineage>
        <taxon>Eukaryota</taxon>
        <taxon>Amoebozoa</taxon>
        <taxon>Evosea</taxon>
        <taxon>Archamoebae</taxon>
        <taxon>Mastigamoebida</taxon>
        <taxon>Entamoebidae</taxon>
        <taxon>Entamoeba</taxon>
    </lineage>
</organism>
<evidence type="ECO:0000256" key="8">
    <source>
        <dbReference type="ARBA" id="ARBA00022741"/>
    </source>
</evidence>
<dbReference type="PRINTS" id="PR00227">
    <property type="entry name" value="GEMCOATAL1"/>
</dbReference>
<dbReference type="InterPro" id="IPR001191">
    <property type="entry name" value="Gemini_AL1_REP"/>
</dbReference>
<dbReference type="GO" id="GO:0016787">
    <property type="term" value="F:hydrolase activity"/>
    <property type="evidence" value="ECO:0007669"/>
    <property type="project" value="UniProtKB-KW"/>
</dbReference>
<keyword evidence="6" id="KW-0540">Nuclease</keyword>
<evidence type="ECO:0000256" key="4">
    <source>
        <dbReference type="ARBA" id="ARBA00022695"/>
    </source>
</evidence>
<dbReference type="GO" id="GO:0003724">
    <property type="term" value="F:RNA helicase activity"/>
    <property type="evidence" value="ECO:0007669"/>
    <property type="project" value="InterPro"/>
</dbReference>
<keyword evidence="7" id="KW-0479">Metal-binding</keyword>
<dbReference type="SUPFAM" id="SSF52540">
    <property type="entry name" value="P-loop containing nucleoside triphosphate hydrolases"/>
    <property type="match status" value="1"/>
</dbReference>
<comment type="cofactor">
    <cofactor evidence="1">
        <name>Mn(2+)</name>
        <dbReference type="ChEBI" id="CHEBI:29035"/>
    </cofactor>
</comment>
<evidence type="ECO:0000256" key="5">
    <source>
        <dbReference type="ARBA" id="ARBA00022705"/>
    </source>
</evidence>